<dbReference type="OrthoDB" id="5569250at2759"/>
<feature type="compositionally biased region" description="Basic and acidic residues" evidence="1">
    <location>
        <begin position="84"/>
        <end position="97"/>
    </location>
</feature>
<dbReference type="OMA" id="VEMELYC"/>
<feature type="compositionally biased region" description="Polar residues" evidence="1">
    <location>
        <begin position="1"/>
        <end position="13"/>
    </location>
</feature>
<evidence type="ECO:0000259" key="2">
    <source>
        <dbReference type="Pfam" id="PF17667"/>
    </source>
</evidence>
<feature type="region of interest" description="Disordered" evidence="1">
    <location>
        <begin position="205"/>
        <end position="232"/>
    </location>
</feature>
<dbReference type="SUPFAM" id="SSF56112">
    <property type="entry name" value="Protein kinase-like (PK-like)"/>
    <property type="match status" value="1"/>
</dbReference>
<accession>A0A0D2P2W0</accession>
<dbReference type="EMBL" id="KN817532">
    <property type="protein sequence ID" value="KJA25249.1"/>
    <property type="molecule type" value="Genomic_DNA"/>
</dbReference>
<feature type="compositionally biased region" description="Basic and acidic residues" evidence="1">
    <location>
        <begin position="352"/>
        <end position="362"/>
    </location>
</feature>
<dbReference type="AlphaFoldDB" id="A0A0D2P2W0"/>
<dbReference type="PANTHER" id="PTHR38248">
    <property type="entry name" value="FUNK1 6"/>
    <property type="match status" value="1"/>
</dbReference>
<proteinExistence type="predicted"/>
<dbReference type="InterPro" id="IPR040976">
    <property type="entry name" value="Pkinase_fungal"/>
</dbReference>
<organism evidence="3 4">
    <name type="scientific">Hypholoma sublateritium (strain FD-334 SS-4)</name>
    <dbReference type="NCBI Taxonomy" id="945553"/>
    <lineage>
        <taxon>Eukaryota</taxon>
        <taxon>Fungi</taxon>
        <taxon>Dikarya</taxon>
        <taxon>Basidiomycota</taxon>
        <taxon>Agaricomycotina</taxon>
        <taxon>Agaricomycetes</taxon>
        <taxon>Agaricomycetidae</taxon>
        <taxon>Agaricales</taxon>
        <taxon>Agaricineae</taxon>
        <taxon>Strophariaceae</taxon>
        <taxon>Hypholoma</taxon>
    </lineage>
</organism>
<dbReference type="Proteomes" id="UP000054270">
    <property type="component" value="Unassembled WGS sequence"/>
</dbReference>
<dbReference type="PANTHER" id="PTHR38248:SF2">
    <property type="entry name" value="FUNK1 11"/>
    <property type="match status" value="1"/>
</dbReference>
<feature type="compositionally biased region" description="Polar residues" evidence="1">
    <location>
        <begin position="208"/>
        <end position="217"/>
    </location>
</feature>
<evidence type="ECO:0000313" key="4">
    <source>
        <dbReference type="Proteomes" id="UP000054270"/>
    </source>
</evidence>
<dbReference type="Pfam" id="PF17667">
    <property type="entry name" value="Pkinase_fungal"/>
    <property type="match status" value="2"/>
</dbReference>
<reference evidence="4" key="1">
    <citation type="submission" date="2014-04" db="EMBL/GenBank/DDBJ databases">
        <title>Evolutionary Origins and Diversification of the Mycorrhizal Mutualists.</title>
        <authorList>
            <consortium name="DOE Joint Genome Institute"/>
            <consortium name="Mycorrhizal Genomics Consortium"/>
            <person name="Kohler A."/>
            <person name="Kuo A."/>
            <person name="Nagy L.G."/>
            <person name="Floudas D."/>
            <person name="Copeland A."/>
            <person name="Barry K.W."/>
            <person name="Cichocki N."/>
            <person name="Veneault-Fourrey C."/>
            <person name="LaButti K."/>
            <person name="Lindquist E.A."/>
            <person name="Lipzen A."/>
            <person name="Lundell T."/>
            <person name="Morin E."/>
            <person name="Murat C."/>
            <person name="Riley R."/>
            <person name="Ohm R."/>
            <person name="Sun H."/>
            <person name="Tunlid A."/>
            <person name="Henrissat B."/>
            <person name="Grigoriev I.V."/>
            <person name="Hibbett D.S."/>
            <person name="Martin F."/>
        </authorList>
    </citation>
    <scope>NUCLEOTIDE SEQUENCE [LARGE SCALE GENOMIC DNA]</scope>
    <source>
        <strain evidence="4">FD-334 SS-4</strain>
    </source>
</reference>
<keyword evidence="4" id="KW-1185">Reference proteome</keyword>
<feature type="domain" description="Fungal-type protein kinase" evidence="2">
    <location>
        <begin position="360"/>
        <end position="445"/>
    </location>
</feature>
<feature type="compositionally biased region" description="Polar residues" evidence="1">
    <location>
        <begin position="329"/>
        <end position="342"/>
    </location>
</feature>
<feature type="region of interest" description="Disordered" evidence="1">
    <location>
        <begin position="84"/>
        <end position="114"/>
    </location>
</feature>
<sequence length="733" mass="81971">MLNSREPSVISTPSKHKTAARSASQVANNKVKEIHDDIAYDVDKVKQAGFDSFLRLFLSRCLTGEKKTKFDKLQEDIEKLQADRYDDSTTRQSPRDVLEEDESKTNTNGPAAASATEIEWVGRRDKLLNEILDQCLQEAVGVANRTDIRTLLTTFANLVKEKSAETARYLPYTELYNKALEELVTLPDLPLRAPAPHTIQLSRADPKSISSHFSGTRESLERKPDLVRTSKSAANETHVKVQLGDPPTKAFKWSQVFSCEEMKAFKGGISSRAKEIIDGKQFAGIEEAPDLDWPEEYTSSQPAIPESVTVSSTKSGSKRDRSEALDEGTGSNKKPRLTSTKAVPSMGADRAPPPRDNDTLKNVDARVQLATYAMEMLSFGPGVAHVINTLVVDEFLYIWYYDRQGIIRSEGISIIADLPRFLVLLLAFQRFRPEDWGIVPCLNAKAREDEEQAELDPRDRPCPPALEIEFPLRGDHFSGPPQLLSDFELPAGPLLIKRTEYLSNQPHGISGRATSVFKACHDKKALACKIYSPEVQRLHEGDTLRIVRAIAKKKEPSMLNHLPVPYFSGDLKAGSTLRARSILGICGKGHRTLRVVVSEELVPLTSQTGKSFVDAWLDAVTCHAFLWKHGVEHSDPSLWNVMYHPGRKCGVLTDFDLSVIAWLNRVPGTDRTGTIPFMALDLLRDAYWAGSITRHYHHELESFIWILPIVFLACDNGKFNPKTPFIKDWITSD</sequence>
<feature type="non-terminal residue" evidence="3">
    <location>
        <position position="733"/>
    </location>
</feature>
<feature type="region of interest" description="Disordered" evidence="1">
    <location>
        <begin position="1"/>
        <end position="25"/>
    </location>
</feature>
<protein>
    <recommendedName>
        <fullName evidence="2">Fungal-type protein kinase domain-containing protein</fullName>
    </recommendedName>
</protein>
<feature type="region of interest" description="Disordered" evidence="1">
    <location>
        <begin position="289"/>
        <end position="362"/>
    </location>
</feature>
<gene>
    <name evidence="3" type="ORF">HYPSUDRAFT_37739</name>
</gene>
<dbReference type="InterPro" id="IPR011009">
    <property type="entry name" value="Kinase-like_dom_sf"/>
</dbReference>
<evidence type="ECO:0000256" key="1">
    <source>
        <dbReference type="SAM" id="MobiDB-lite"/>
    </source>
</evidence>
<name>A0A0D2P2W0_HYPSF</name>
<evidence type="ECO:0000313" key="3">
    <source>
        <dbReference type="EMBL" id="KJA25249.1"/>
    </source>
</evidence>
<feature type="domain" description="Fungal-type protein kinase" evidence="2">
    <location>
        <begin position="603"/>
        <end position="707"/>
    </location>
</feature>
<feature type="compositionally biased region" description="Basic and acidic residues" evidence="1">
    <location>
        <begin position="218"/>
        <end position="228"/>
    </location>
</feature>